<dbReference type="AlphaFoldDB" id="A0AAW2TUJ5"/>
<feature type="region of interest" description="Disordered" evidence="1">
    <location>
        <begin position="1"/>
        <end position="50"/>
    </location>
</feature>
<reference evidence="2" key="2">
    <citation type="journal article" date="2024" name="Plant">
        <title>Genomic evolution and insights into agronomic trait innovations of Sesamum species.</title>
        <authorList>
            <person name="Miao H."/>
            <person name="Wang L."/>
            <person name="Qu L."/>
            <person name="Liu H."/>
            <person name="Sun Y."/>
            <person name="Le M."/>
            <person name="Wang Q."/>
            <person name="Wei S."/>
            <person name="Zheng Y."/>
            <person name="Lin W."/>
            <person name="Duan Y."/>
            <person name="Cao H."/>
            <person name="Xiong S."/>
            <person name="Wang X."/>
            <person name="Wei L."/>
            <person name="Li C."/>
            <person name="Ma Q."/>
            <person name="Ju M."/>
            <person name="Zhao R."/>
            <person name="Li G."/>
            <person name="Mu C."/>
            <person name="Tian Q."/>
            <person name="Mei H."/>
            <person name="Zhang T."/>
            <person name="Gao T."/>
            <person name="Zhang H."/>
        </authorList>
    </citation>
    <scope>NUCLEOTIDE SEQUENCE</scope>
    <source>
        <strain evidence="2">G02</strain>
    </source>
</reference>
<feature type="compositionally biased region" description="Gly residues" evidence="1">
    <location>
        <begin position="19"/>
        <end position="40"/>
    </location>
</feature>
<gene>
    <name evidence="2" type="ORF">Sradi_1769800</name>
</gene>
<feature type="compositionally biased region" description="Gly residues" evidence="1">
    <location>
        <begin position="1"/>
        <end position="10"/>
    </location>
</feature>
<comment type="caution">
    <text evidence="2">The sequence shown here is derived from an EMBL/GenBank/DDBJ whole genome shotgun (WGS) entry which is preliminary data.</text>
</comment>
<organism evidence="2">
    <name type="scientific">Sesamum radiatum</name>
    <name type="common">Black benniseed</name>
    <dbReference type="NCBI Taxonomy" id="300843"/>
    <lineage>
        <taxon>Eukaryota</taxon>
        <taxon>Viridiplantae</taxon>
        <taxon>Streptophyta</taxon>
        <taxon>Embryophyta</taxon>
        <taxon>Tracheophyta</taxon>
        <taxon>Spermatophyta</taxon>
        <taxon>Magnoliopsida</taxon>
        <taxon>eudicotyledons</taxon>
        <taxon>Gunneridae</taxon>
        <taxon>Pentapetalae</taxon>
        <taxon>asterids</taxon>
        <taxon>lamiids</taxon>
        <taxon>Lamiales</taxon>
        <taxon>Pedaliaceae</taxon>
        <taxon>Sesamum</taxon>
    </lineage>
</organism>
<evidence type="ECO:0000313" key="2">
    <source>
        <dbReference type="EMBL" id="KAL0408354.1"/>
    </source>
</evidence>
<dbReference type="EMBL" id="JACGWJ010000007">
    <property type="protein sequence ID" value="KAL0408354.1"/>
    <property type="molecule type" value="Genomic_DNA"/>
</dbReference>
<accession>A0AAW2TUJ5</accession>
<sequence>MGGGFRGLRAGGSRQLGLGRKGMGWQAWGGGRASGGQGEGEGGEGRQWRLGGRWQRRRRSVVREENEEDVY</sequence>
<name>A0AAW2TUJ5_SESRA</name>
<feature type="non-terminal residue" evidence="2">
    <location>
        <position position="71"/>
    </location>
</feature>
<proteinExistence type="predicted"/>
<protein>
    <submittedName>
        <fullName evidence="2">Uncharacterized protein</fullName>
    </submittedName>
</protein>
<evidence type="ECO:0000256" key="1">
    <source>
        <dbReference type="SAM" id="MobiDB-lite"/>
    </source>
</evidence>
<reference evidence="2" key="1">
    <citation type="submission" date="2020-06" db="EMBL/GenBank/DDBJ databases">
        <authorList>
            <person name="Li T."/>
            <person name="Hu X."/>
            <person name="Zhang T."/>
            <person name="Song X."/>
            <person name="Zhang H."/>
            <person name="Dai N."/>
            <person name="Sheng W."/>
            <person name="Hou X."/>
            <person name="Wei L."/>
        </authorList>
    </citation>
    <scope>NUCLEOTIDE SEQUENCE</scope>
    <source>
        <strain evidence="2">G02</strain>
        <tissue evidence="2">Leaf</tissue>
    </source>
</reference>